<keyword evidence="6 8" id="KW-0443">Lipid metabolism</keyword>
<reference evidence="11" key="3">
    <citation type="journal article" date="2022" name="Clin. Infect. Dis.">
        <title>Association between Clostridium innocuum and antibiotic-associated diarrhea in adults and children: A cross-sectional study and comparative genomics analysis.</title>
        <authorList>
            <person name="Cherny K.E."/>
            <person name="Muscat E.B."/>
            <person name="Balaji A."/>
            <person name="Mukherjee J."/>
            <person name="Ozer E.A."/>
            <person name="Angarone M.P."/>
            <person name="Hauser A.R."/>
            <person name="Sichel J.S."/>
            <person name="Amponsah E."/>
            <person name="Kociolek L.K."/>
        </authorList>
    </citation>
    <scope>NUCLEOTIDE SEQUENCE</scope>
    <source>
        <strain evidence="11">NU1-AC-029v</strain>
    </source>
</reference>
<evidence type="ECO:0000256" key="6">
    <source>
        <dbReference type="ARBA" id="ARBA00023098"/>
    </source>
</evidence>
<sequence length="112" mass="12496">MLLGVGCDIVEIARIKRAMEKESFLRVLSEQERKLFDRIPKERRAEWLAGRFAAKEAVIKAVHKEKSYVLSAVEILADAAGAPTCYIAGLQVEVSISHEKEYAIAYAAAMKE</sequence>
<dbReference type="Pfam" id="PF01648">
    <property type="entry name" value="ACPS"/>
    <property type="match status" value="1"/>
</dbReference>
<dbReference type="Gene3D" id="3.90.470.20">
    <property type="entry name" value="4'-phosphopantetheinyl transferase domain"/>
    <property type="match status" value="1"/>
</dbReference>
<dbReference type="EMBL" id="WWTN01000001">
    <property type="protein sequence ID" value="MZH54385.1"/>
    <property type="molecule type" value="Genomic_DNA"/>
</dbReference>
<evidence type="ECO:0000313" key="11">
    <source>
        <dbReference type="EMBL" id="MCR0234573.1"/>
    </source>
</evidence>
<dbReference type="Proteomes" id="UP001203972">
    <property type="component" value="Unassembled WGS sequence"/>
</dbReference>
<keyword evidence="3 8" id="KW-0479">Metal-binding</keyword>
<dbReference type="EMBL" id="JQIF01000062">
    <property type="protein sequence ID" value="KGJ52551.1"/>
    <property type="molecule type" value="Genomic_DNA"/>
</dbReference>
<keyword evidence="2 8" id="KW-0808">Transferase</keyword>
<dbReference type="AlphaFoldDB" id="A0A099I4L7"/>
<dbReference type="GO" id="GO:0008897">
    <property type="term" value="F:holo-[acyl-carrier-protein] synthase activity"/>
    <property type="evidence" value="ECO:0007669"/>
    <property type="project" value="UniProtKB-UniRule"/>
</dbReference>
<dbReference type="InterPro" id="IPR037143">
    <property type="entry name" value="4-PPantetheinyl_Trfase_dom_sf"/>
</dbReference>
<dbReference type="InterPro" id="IPR004568">
    <property type="entry name" value="Ppantetheine-prot_Trfase_dom"/>
</dbReference>
<evidence type="ECO:0000313" key="12">
    <source>
        <dbReference type="EMBL" id="MZH54385.1"/>
    </source>
</evidence>
<evidence type="ECO:0000256" key="5">
    <source>
        <dbReference type="ARBA" id="ARBA00022842"/>
    </source>
</evidence>
<evidence type="ECO:0000256" key="4">
    <source>
        <dbReference type="ARBA" id="ARBA00022832"/>
    </source>
</evidence>
<evidence type="ECO:0000256" key="1">
    <source>
        <dbReference type="ARBA" id="ARBA00022516"/>
    </source>
</evidence>
<dbReference type="InterPro" id="IPR008278">
    <property type="entry name" value="4-PPantetheinyl_Trfase_dom"/>
</dbReference>
<name>A0A099I4L7_CLOIN</name>
<evidence type="ECO:0000256" key="7">
    <source>
        <dbReference type="ARBA" id="ARBA00023160"/>
    </source>
</evidence>
<accession>A0A099I4L7</accession>
<keyword evidence="4 8" id="KW-0276">Fatty acid metabolism</keyword>
<comment type="subcellular location">
    <subcellularLocation>
        <location evidence="8">Cytoplasm</location>
    </subcellularLocation>
</comment>
<comment type="catalytic activity">
    <reaction evidence="8">
        <text>apo-[ACP] + CoA = holo-[ACP] + adenosine 3',5'-bisphosphate + H(+)</text>
        <dbReference type="Rhea" id="RHEA:12068"/>
        <dbReference type="Rhea" id="RHEA-COMP:9685"/>
        <dbReference type="Rhea" id="RHEA-COMP:9690"/>
        <dbReference type="ChEBI" id="CHEBI:15378"/>
        <dbReference type="ChEBI" id="CHEBI:29999"/>
        <dbReference type="ChEBI" id="CHEBI:57287"/>
        <dbReference type="ChEBI" id="CHEBI:58343"/>
        <dbReference type="ChEBI" id="CHEBI:64479"/>
        <dbReference type="EC" id="2.7.8.7"/>
    </reaction>
</comment>
<keyword evidence="7 8" id="KW-0275">Fatty acid biosynthesis</keyword>
<comment type="function">
    <text evidence="8">Transfers the 4'-phosphopantetheine moiety from coenzyme A to a Ser of acyl-carrier-protein.</text>
</comment>
<dbReference type="Proteomes" id="UP000030008">
    <property type="component" value="Unassembled WGS sequence"/>
</dbReference>
<dbReference type="HAMAP" id="MF_00101">
    <property type="entry name" value="AcpS"/>
    <property type="match status" value="1"/>
</dbReference>
<comment type="similarity">
    <text evidence="8">Belongs to the P-Pant transferase superfamily. AcpS family.</text>
</comment>
<dbReference type="Proteomes" id="UP000604383">
    <property type="component" value="Unassembled WGS sequence"/>
</dbReference>
<comment type="cofactor">
    <cofactor evidence="8">
        <name>Mg(2+)</name>
        <dbReference type="ChEBI" id="CHEBI:18420"/>
    </cofactor>
</comment>
<dbReference type="GO" id="GO:0005737">
    <property type="term" value="C:cytoplasm"/>
    <property type="evidence" value="ECO:0007669"/>
    <property type="project" value="UniProtKB-SubCell"/>
</dbReference>
<reference evidence="10 13" key="1">
    <citation type="submission" date="2014-08" db="EMBL/GenBank/DDBJ databases">
        <title>Clostridium innocuum, an unnegligible vancomycin-resistant pathogen causing extra-intestinal infections.</title>
        <authorList>
            <person name="Feng Y."/>
            <person name="Chiu C.-H."/>
        </authorList>
    </citation>
    <scope>NUCLEOTIDE SEQUENCE [LARGE SCALE GENOMIC DNA]</scope>
    <source>
        <strain evidence="10 13">AN88</strain>
    </source>
</reference>
<dbReference type="GO" id="GO:0003677">
    <property type="term" value="F:DNA binding"/>
    <property type="evidence" value="ECO:0007669"/>
    <property type="project" value="UniProtKB-KW"/>
</dbReference>
<dbReference type="NCBIfam" id="TIGR00556">
    <property type="entry name" value="pantethn_trn"/>
    <property type="match status" value="1"/>
</dbReference>
<comment type="caution">
    <text evidence="10">The sequence shown here is derived from an EMBL/GenBank/DDBJ whole genome shotgun (WGS) entry which is preliminary data.</text>
</comment>
<proteinExistence type="inferred from homology"/>
<evidence type="ECO:0000313" key="13">
    <source>
        <dbReference type="Proteomes" id="UP000030008"/>
    </source>
</evidence>
<dbReference type="SUPFAM" id="SSF56214">
    <property type="entry name" value="4'-phosphopantetheinyl transferase"/>
    <property type="match status" value="1"/>
</dbReference>
<evidence type="ECO:0000259" key="9">
    <source>
        <dbReference type="Pfam" id="PF01648"/>
    </source>
</evidence>
<feature type="binding site" evidence="8">
    <location>
        <position position="8"/>
    </location>
    <ligand>
        <name>Mg(2+)</name>
        <dbReference type="ChEBI" id="CHEBI:18420"/>
    </ligand>
</feature>
<keyword evidence="1 8" id="KW-0444">Lipid biosynthesis</keyword>
<reference evidence="12" key="2">
    <citation type="journal article" date="2019" name="Nat. Med.">
        <title>A library of human gut bacterial isolates paired with longitudinal multiomics data enables mechanistic microbiome research.</title>
        <authorList>
            <person name="Poyet M."/>
            <person name="Groussin M."/>
            <person name="Gibbons S.M."/>
            <person name="Avila-Pacheco J."/>
            <person name="Jiang X."/>
            <person name="Kearney S.M."/>
            <person name="Perrotta A.R."/>
            <person name="Berdy B."/>
            <person name="Zhao S."/>
            <person name="Lieberman T.D."/>
            <person name="Swanson P.K."/>
            <person name="Smith M."/>
            <person name="Roesemann S."/>
            <person name="Alexander J.E."/>
            <person name="Rich S.A."/>
            <person name="Livny J."/>
            <person name="Vlamakis H."/>
            <person name="Clish C."/>
            <person name="Bullock K."/>
            <person name="Deik A."/>
            <person name="Scott J."/>
            <person name="Pierce K.A."/>
            <person name="Xavier R.J."/>
            <person name="Alm E.J."/>
        </authorList>
    </citation>
    <scope>NUCLEOTIDE SEQUENCE</scope>
    <source>
        <strain evidence="12">BIOML-A12</strain>
    </source>
</reference>
<dbReference type="InterPro" id="IPR002582">
    <property type="entry name" value="ACPS"/>
</dbReference>
<dbReference type="EC" id="2.7.8.7" evidence="8"/>
<feature type="binding site" evidence="8">
    <location>
        <position position="56"/>
    </location>
    <ligand>
        <name>Mg(2+)</name>
        <dbReference type="ChEBI" id="CHEBI:18420"/>
    </ligand>
</feature>
<feature type="domain" description="4'-phosphopantetheinyl transferase" evidence="9">
    <location>
        <begin position="4"/>
        <end position="107"/>
    </location>
</feature>
<evidence type="ECO:0000313" key="10">
    <source>
        <dbReference type="EMBL" id="KGJ52551.1"/>
    </source>
</evidence>
<dbReference type="NCBIfam" id="TIGR00516">
    <property type="entry name" value="acpS"/>
    <property type="match status" value="1"/>
</dbReference>
<dbReference type="GO" id="GO:0000287">
    <property type="term" value="F:magnesium ion binding"/>
    <property type="evidence" value="ECO:0007669"/>
    <property type="project" value="UniProtKB-UniRule"/>
</dbReference>
<keyword evidence="10" id="KW-0238">DNA-binding</keyword>
<keyword evidence="8" id="KW-0963">Cytoplasm</keyword>
<organism evidence="10 13">
    <name type="scientific">Clostridium innocuum</name>
    <dbReference type="NCBI Taxonomy" id="1522"/>
    <lineage>
        <taxon>Bacteria</taxon>
        <taxon>Bacillati</taxon>
        <taxon>Bacillota</taxon>
        <taxon>Clostridia</taxon>
        <taxon>Eubacteriales</taxon>
        <taxon>Clostridiaceae</taxon>
        <taxon>Clostridium</taxon>
    </lineage>
</organism>
<evidence type="ECO:0000256" key="2">
    <source>
        <dbReference type="ARBA" id="ARBA00022679"/>
    </source>
</evidence>
<dbReference type="GO" id="GO:0006633">
    <property type="term" value="P:fatty acid biosynthetic process"/>
    <property type="evidence" value="ECO:0007669"/>
    <property type="project" value="UniProtKB-UniRule"/>
</dbReference>
<evidence type="ECO:0000256" key="8">
    <source>
        <dbReference type="HAMAP-Rule" id="MF_00101"/>
    </source>
</evidence>
<evidence type="ECO:0000256" key="3">
    <source>
        <dbReference type="ARBA" id="ARBA00022723"/>
    </source>
</evidence>
<dbReference type="EMBL" id="JAKTMA010000035">
    <property type="protein sequence ID" value="MCR0234573.1"/>
    <property type="molecule type" value="Genomic_DNA"/>
</dbReference>
<dbReference type="RefSeq" id="WP_008817867.1">
    <property type="nucleotide sequence ID" value="NZ_AP025565.1"/>
</dbReference>
<protein>
    <recommendedName>
        <fullName evidence="8">Holo-[acyl-carrier-protein] synthase</fullName>
        <shortName evidence="8">Holo-ACP synthase</shortName>
        <ecNumber evidence="8">2.7.8.7</ecNumber>
    </recommendedName>
    <alternativeName>
        <fullName evidence="8">4'-phosphopantetheinyl transferase AcpS</fullName>
    </alternativeName>
</protein>
<gene>
    <name evidence="8 11" type="primary">acpS</name>
    <name evidence="10" type="ORF">CIAN88_13940</name>
    <name evidence="12" type="ORF">GT664_01130</name>
    <name evidence="11" type="ORF">MKC95_17530</name>
</gene>
<keyword evidence="5 8" id="KW-0460">Magnesium</keyword>